<gene>
    <name evidence="1 3" type="primary">Bm17374</name>
    <name evidence="1" type="ORF">BM_BM17374</name>
</gene>
<proteinExistence type="predicted"/>
<evidence type="ECO:0000313" key="3">
    <source>
        <dbReference type="WBParaSite" id="Bm17374.1"/>
    </source>
</evidence>
<dbReference type="WBParaSite" id="Bm17374.1">
    <property type="protein sequence ID" value="Bm17374.1"/>
    <property type="gene ID" value="WBGene00268517"/>
</dbReference>
<reference evidence="2" key="1">
    <citation type="journal article" date="2007" name="Science">
        <title>Draft genome of the filarial nematode parasite Brugia malayi.</title>
        <authorList>
            <person name="Ghedin E."/>
            <person name="Wang S."/>
            <person name="Spiro D."/>
            <person name="Caler E."/>
            <person name="Zhao Q."/>
            <person name="Crabtree J."/>
            <person name="Allen J.E."/>
            <person name="Delcher A.L."/>
            <person name="Guiliano D.B."/>
            <person name="Miranda-Saavedra D."/>
            <person name="Angiuoli S.V."/>
            <person name="Creasy T."/>
            <person name="Amedeo P."/>
            <person name="Haas B."/>
            <person name="El-Sayed N.M."/>
            <person name="Wortman J.R."/>
            <person name="Feldblyum T."/>
            <person name="Tallon L."/>
            <person name="Schatz M."/>
            <person name="Shumway M."/>
            <person name="Koo H."/>
            <person name="Salzberg S.L."/>
            <person name="Schobel S."/>
            <person name="Pertea M."/>
            <person name="Pop M."/>
            <person name="White O."/>
            <person name="Barton G.J."/>
            <person name="Carlow C.K."/>
            <person name="Crawford M.J."/>
            <person name="Daub J."/>
            <person name="Dimmic M.W."/>
            <person name="Estes C.F."/>
            <person name="Foster J.M."/>
            <person name="Ganatra M."/>
            <person name="Gregory W.F."/>
            <person name="Johnson N.M."/>
            <person name="Jin J."/>
            <person name="Komuniecki R."/>
            <person name="Korf I."/>
            <person name="Kumar S."/>
            <person name="Laney S."/>
            <person name="Li B.W."/>
            <person name="Li W."/>
            <person name="Lindblom T.H."/>
            <person name="Lustigman S."/>
            <person name="Ma D."/>
            <person name="Maina C.V."/>
            <person name="Martin D.M."/>
            <person name="McCarter J.P."/>
            <person name="McReynolds L."/>
            <person name="Mitreva M."/>
            <person name="Nutman T.B."/>
            <person name="Parkinson J."/>
            <person name="Peregrin-Alvarez J.M."/>
            <person name="Poole C."/>
            <person name="Ren Q."/>
            <person name="Saunders L."/>
            <person name="Sluder A.E."/>
            <person name="Smith K."/>
            <person name="Stanke M."/>
            <person name="Unnasch T.R."/>
            <person name="Ware J."/>
            <person name="Wei A.D."/>
            <person name="Weil G."/>
            <person name="Williams D.J."/>
            <person name="Zhang Y."/>
            <person name="Williams S.A."/>
            <person name="Fraser-Liggett C."/>
            <person name="Slatko B."/>
            <person name="Blaxter M.L."/>
            <person name="Scott A.L."/>
        </authorList>
    </citation>
    <scope>NUCLEOTIDE SEQUENCE</scope>
    <source>
        <strain evidence="2">FR3</strain>
    </source>
</reference>
<protein>
    <submittedName>
        <fullName evidence="1 3">Uncharacterized protein</fullName>
    </submittedName>
</protein>
<dbReference type="EMBL" id="CAAKNF010000192">
    <property type="protein sequence ID" value="VIO90874.1"/>
    <property type="molecule type" value="Genomic_DNA"/>
</dbReference>
<evidence type="ECO:0000313" key="2">
    <source>
        <dbReference type="Proteomes" id="UP000006672"/>
    </source>
</evidence>
<dbReference type="RefSeq" id="XP_042932553.1">
    <property type="nucleotide sequence ID" value="XM_043076619.1"/>
</dbReference>
<keyword evidence="2" id="KW-1185">Reference proteome</keyword>
<accession>A0A4E9F4P9</accession>
<evidence type="ECO:0000313" key="1">
    <source>
        <dbReference type="EMBL" id="VIO90874.1"/>
    </source>
</evidence>
<dbReference type="AlphaFoldDB" id="A0A4E9F4P9"/>
<reference evidence="3" key="3">
    <citation type="submission" date="2019-12" db="UniProtKB">
        <authorList>
            <consortium name="WormBaseParasite"/>
        </authorList>
    </citation>
    <scope>IDENTIFICATION</scope>
</reference>
<name>A0A4E9F4P9_BRUMA</name>
<dbReference type="Proteomes" id="UP000006672">
    <property type="component" value="Unassembled WGS sequence"/>
</dbReference>
<accession>A0A5S6PDC0</accession>
<dbReference type="KEGG" id="bmy:BM_BM17374"/>
<dbReference type="GeneID" id="66058750"/>
<reference evidence="1" key="2">
    <citation type="submission" date="2019-04" db="EMBL/GenBank/DDBJ databases">
        <authorList>
            <person name="Howe K."/>
            <person name="Paulini M."/>
            <person name="Williams G."/>
        </authorList>
    </citation>
    <scope>NUCLEOTIDE SEQUENCE [LARGE SCALE GENOMIC DNA]</scope>
    <source>
        <strain evidence="1">FR3</strain>
    </source>
</reference>
<dbReference type="CTD" id="66058750"/>
<sequence length="83" mass="9212">MVHTNEGRTPVDGILCTKFDCTPNVVVRFVSSLVFVMSRGTRQTFESDDTEPSFVLVRTVMKIGGSSAKSDNRRIPIYIAIIC</sequence>
<organism evidence="1">
    <name type="scientific">Brugia malayi</name>
    <name type="common">Filarial nematode worm</name>
    <dbReference type="NCBI Taxonomy" id="6279"/>
    <lineage>
        <taxon>Eukaryota</taxon>
        <taxon>Metazoa</taxon>
        <taxon>Ecdysozoa</taxon>
        <taxon>Nematoda</taxon>
        <taxon>Chromadorea</taxon>
        <taxon>Rhabditida</taxon>
        <taxon>Spirurina</taxon>
        <taxon>Spiruromorpha</taxon>
        <taxon>Filarioidea</taxon>
        <taxon>Onchocercidae</taxon>
        <taxon>Brugia</taxon>
    </lineage>
</organism>